<gene>
    <name evidence="2" type="ORF">DZ860_16670</name>
</gene>
<evidence type="ECO:0000313" key="2">
    <source>
        <dbReference type="EMBL" id="RJX68629.1"/>
    </source>
</evidence>
<dbReference type="EMBL" id="QVMU01000019">
    <property type="protein sequence ID" value="RJX68629.1"/>
    <property type="molecule type" value="Genomic_DNA"/>
</dbReference>
<dbReference type="GO" id="GO:0016747">
    <property type="term" value="F:acyltransferase activity, transferring groups other than amino-acyl groups"/>
    <property type="evidence" value="ECO:0007669"/>
    <property type="project" value="InterPro"/>
</dbReference>
<comment type="caution">
    <text evidence="2">The sequence shown here is derived from an EMBL/GenBank/DDBJ whole genome shotgun (WGS) entry which is preliminary data.</text>
</comment>
<dbReference type="AlphaFoldDB" id="A0A3A6QBE1"/>
<dbReference type="InterPro" id="IPR016181">
    <property type="entry name" value="Acyl_CoA_acyltransferase"/>
</dbReference>
<dbReference type="Pfam" id="PF00583">
    <property type="entry name" value="Acetyltransf_1"/>
    <property type="match status" value="1"/>
</dbReference>
<dbReference type="Proteomes" id="UP000273252">
    <property type="component" value="Unassembled WGS sequence"/>
</dbReference>
<accession>A0A3A6QBE1</accession>
<proteinExistence type="predicted"/>
<dbReference type="RefSeq" id="WP_120033581.1">
    <property type="nucleotide sequence ID" value="NZ_QVMU01000019.1"/>
</dbReference>
<keyword evidence="3" id="KW-1185">Reference proteome</keyword>
<organism evidence="2 3">
    <name type="scientific">Vibrio sinensis</name>
    <dbReference type="NCBI Taxonomy" id="2302434"/>
    <lineage>
        <taxon>Bacteria</taxon>
        <taxon>Pseudomonadati</taxon>
        <taxon>Pseudomonadota</taxon>
        <taxon>Gammaproteobacteria</taxon>
        <taxon>Vibrionales</taxon>
        <taxon>Vibrionaceae</taxon>
        <taxon>Vibrio</taxon>
    </lineage>
</organism>
<keyword evidence="2" id="KW-0808">Transferase</keyword>
<reference evidence="2 3" key="1">
    <citation type="submission" date="2018-08" db="EMBL/GenBank/DDBJ databases">
        <title>Vibrio isolated from the Eastern China Marginal Seas.</title>
        <authorList>
            <person name="Li Y."/>
        </authorList>
    </citation>
    <scope>NUCLEOTIDE SEQUENCE [LARGE SCALE GENOMIC DNA]</scope>
    <source>
        <strain evidence="2 3">BEI233</strain>
    </source>
</reference>
<dbReference type="InterPro" id="IPR000182">
    <property type="entry name" value="GNAT_dom"/>
</dbReference>
<dbReference type="OrthoDB" id="9818710at2"/>
<evidence type="ECO:0000313" key="3">
    <source>
        <dbReference type="Proteomes" id="UP000273252"/>
    </source>
</evidence>
<feature type="domain" description="N-acetyltransferase" evidence="1">
    <location>
        <begin position="140"/>
        <end position="218"/>
    </location>
</feature>
<sequence length="265" mass="30795">MTKSRCPDQAMIEAKHFKQGDRVRVIDHDYPGLFKVINPLNLQFDEATQQVALVVMIEPVNVDEFIKHFCREGLPTDIKQFELLIKPECLERAVEPDIPMAIVIDSCLLDYWDESELITAITYGRSSIDERKQCYGLYQSDEQRDLPQMSERYFTHPNHTLFELWDGRELIGMLNMNLSRTLTTLYLSINAVMLINQAQGKGLGSRLAMTVSHFVDHWRQQQEWINKPEVVIHAELLSDRGEGFLQQFAQRFDNPSHLTLVRDWG</sequence>
<dbReference type="SUPFAM" id="SSF55729">
    <property type="entry name" value="Acyl-CoA N-acyltransferases (Nat)"/>
    <property type="match status" value="1"/>
</dbReference>
<evidence type="ECO:0000259" key="1">
    <source>
        <dbReference type="Pfam" id="PF00583"/>
    </source>
</evidence>
<protein>
    <submittedName>
        <fullName evidence="2">GNAT family N-acetyltransferase</fullName>
    </submittedName>
</protein>
<name>A0A3A6QBE1_9VIBR</name>